<gene>
    <name evidence="1" type="ORF">EGW08_006422</name>
</gene>
<reference evidence="1 2" key="1">
    <citation type="submission" date="2019-01" db="EMBL/GenBank/DDBJ databases">
        <title>A draft genome assembly of the solar-powered sea slug Elysia chlorotica.</title>
        <authorList>
            <person name="Cai H."/>
            <person name="Li Q."/>
            <person name="Fang X."/>
            <person name="Li J."/>
            <person name="Curtis N.E."/>
            <person name="Altenburger A."/>
            <person name="Shibata T."/>
            <person name="Feng M."/>
            <person name="Maeda T."/>
            <person name="Schwartz J.A."/>
            <person name="Shigenobu S."/>
            <person name="Lundholm N."/>
            <person name="Nishiyama T."/>
            <person name="Yang H."/>
            <person name="Hasebe M."/>
            <person name="Li S."/>
            <person name="Pierce S.K."/>
            <person name="Wang J."/>
        </authorList>
    </citation>
    <scope>NUCLEOTIDE SEQUENCE [LARGE SCALE GENOMIC DNA]</scope>
    <source>
        <strain evidence="1">EC2010</strain>
        <tissue evidence="1">Whole organism of an adult</tissue>
    </source>
</reference>
<proteinExistence type="predicted"/>
<accession>A0A433TW40</accession>
<dbReference type="Proteomes" id="UP000271974">
    <property type="component" value="Unassembled WGS sequence"/>
</dbReference>
<evidence type="ECO:0000313" key="1">
    <source>
        <dbReference type="EMBL" id="RUS85793.1"/>
    </source>
</evidence>
<dbReference type="AlphaFoldDB" id="A0A433TW40"/>
<evidence type="ECO:0000313" key="2">
    <source>
        <dbReference type="Proteomes" id="UP000271974"/>
    </source>
</evidence>
<sequence>MSDSLSLNNVMAVATRHISTSTRLWPVQRQQAQPVPFTSVAAPVHLKTLPASNSTQRYAGDFQIALPDESALHGNEEGEPEGAAALPPPTREGAAHEEMMRTRVEHLHYVMPELREIALYLSVNDDWTNLAAHMGLSHIEINVYRNLLQTRPGVPSGQTFLESHMSADDFTVGVFLQALLKMSKTYREKAQRFWTAALLNNSPYYLDLRRNRKI</sequence>
<dbReference type="InterPro" id="IPR011029">
    <property type="entry name" value="DEATH-like_dom_sf"/>
</dbReference>
<protein>
    <submittedName>
        <fullName evidence="1">Uncharacterized protein</fullName>
    </submittedName>
</protein>
<keyword evidence="2" id="KW-1185">Reference proteome</keyword>
<dbReference type="CDD" id="cd01670">
    <property type="entry name" value="Death"/>
    <property type="match status" value="1"/>
</dbReference>
<dbReference type="EMBL" id="RQTK01000159">
    <property type="protein sequence ID" value="RUS85793.1"/>
    <property type="molecule type" value="Genomic_DNA"/>
</dbReference>
<name>A0A433TW40_ELYCH</name>
<organism evidence="1 2">
    <name type="scientific">Elysia chlorotica</name>
    <name type="common">Eastern emerald elysia</name>
    <name type="synonym">Sea slug</name>
    <dbReference type="NCBI Taxonomy" id="188477"/>
    <lineage>
        <taxon>Eukaryota</taxon>
        <taxon>Metazoa</taxon>
        <taxon>Spiralia</taxon>
        <taxon>Lophotrochozoa</taxon>
        <taxon>Mollusca</taxon>
        <taxon>Gastropoda</taxon>
        <taxon>Heterobranchia</taxon>
        <taxon>Euthyneura</taxon>
        <taxon>Panpulmonata</taxon>
        <taxon>Sacoglossa</taxon>
        <taxon>Placobranchoidea</taxon>
        <taxon>Plakobranchidae</taxon>
        <taxon>Elysia</taxon>
    </lineage>
</organism>
<dbReference type="SUPFAM" id="SSF47986">
    <property type="entry name" value="DEATH domain"/>
    <property type="match status" value="1"/>
</dbReference>
<comment type="caution">
    <text evidence="1">The sequence shown here is derived from an EMBL/GenBank/DDBJ whole genome shotgun (WGS) entry which is preliminary data.</text>
</comment>